<organism evidence="3 4">
    <name type="scientific">Handelsmanbacteria sp. (strain RIFCSPLOWO2_12_FULL_64_10)</name>
    <dbReference type="NCBI Taxonomy" id="1817868"/>
    <lineage>
        <taxon>Bacteria</taxon>
        <taxon>Candidatus Handelsmaniibacteriota</taxon>
    </lineage>
</organism>
<evidence type="ECO:0000313" key="3">
    <source>
        <dbReference type="EMBL" id="OGG43714.1"/>
    </source>
</evidence>
<reference evidence="3 4" key="1">
    <citation type="journal article" date="2016" name="Nat. Commun.">
        <title>Thousands of microbial genomes shed light on interconnected biogeochemical processes in an aquifer system.</title>
        <authorList>
            <person name="Anantharaman K."/>
            <person name="Brown C.T."/>
            <person name="Hug L.A."/>
            <person name="Sharon I."/>
            <person name="Castelle C.J."/>
            <person name="Probst A.J."/>
            <person name="Thomas B.C."/>
            <person name="Singh A."/>
            <person name="Wilkins M.J."/>
            <person name="Karaoz U."/>
            <person name="Brodie E.L."/>
            <person name="Williams K.H."/>
            <person name="Hubbard S.S."/>
            <person name="Banfield J.F."/>
        </authorList>
    </citation>
    <scope>NUCLEOTIDE SEQUENCE [LARGE SCALE GENOMIC DNA]</scope>
    <source>
        <strain evidence="4">RIFCSPLOWO2_12_FULL_64_10</strain>
    </source>
</reference>
<evidence type="ECO:0000256" key="1">
    <source>
        <dbReference type="SAM" id="MobiDB-lite"/>
    </source>
</evidence>
<name>A0A1F6C3D8_HANXR</name>
<feature type="region of interest" description="Disordered" evidence="1">
    <location>
        <begin position="344"/>
        <end position="366"/>
    </location>
</feature>
<dbReference type="EMBL" id="MFKF01000427">
    <property type="protein sequence ID" value="OGG43714.1"/>
    <property type="molecule type" value="Genomic_DNA"/>
</dbReference>
<feature type="compositionally biased region" description="Basic and acidic residues" evidence="1">
    <location>
        <begin position="356"/>
        <end position="366"/>
    </location>
</feature>
<evidence type="ECO:0000313" key="4">
    <source>
        <dbReference type="Proteomes" id="UP000178606"/>
    </source>
</evidence>
<dbReference type="Proteomes" id="UP000178606">
    <property type="component" value="Unassembled WGS sequence"/>
</dbReference>
<protein>
    <submittedName>
        <fullName evidence="3">Uncharacterized protein</fullName>
    </submittedName>
</protein>
<feature type="transmembrane region" description="Helical" evidence="2">
    <location>
        <begin position="317"/>
        <end position="338"/>
    </location>
</feature>
<feature type="transmembrane region" description="Helical" evidence="2">
    <location>
        <begin position="291"/>
        <end position="311"/>
    </location>
</feature>
<sequence length="366" mass="40239">MSHCKGFVLDIPPGFAYIARLTEETAMIIHKIVTAVTLLSFTLTTLYGPVAYAEEAGEKGEKKAENRGIVTIVSGGGVDQDEGWSIVRLTPIEGRVIVVSEKVGPEIDLTERNYYGIFQGETIYKSPFLQIIQIPVDGFKSATFIQLPDSAAAVKITYGFGDRLRSRSLRIKDKDTLKHIRNYIDHFEEINRGTYRLRGRDASSDSISQYPLYTDQKTAFEETVPFYHVVRRANVVVTRKDGGRVRGEVIPTFDGENILVETDAETQKIPKDDVSKIRFTYIKGGRMMATAVKLAFSGALTGALIGALTAWQTDTSVGQNVVWASSILGAAGFVAGLMSGGRNRGESGGEFTLGPVKEKPKKEKRE</sequence>
<proteinExistence type="predicted"/>
<keyword evidence="2" id="KW-0472">Membrane</keyword>
<accession>A0A1F6C3D8</accession>
<keyword evidence="2" id="KW-0812">Transmembrane</keyword>
<dbReference type="AlphaFoldDB" id="A0A1F6C3D8"/>
<keyword evidence="2" id="KW-1133">Transmembrane helix</keyword>
<gene>
    <name evidence="3" type="ORF">A3F84_27370</name>
</gene>
<evidence type="ECO:0000256" key="2">
    <source>
        <dbReference type="SAM" id="Phobius"/>
    </source>
</evidence>
<comment type="caution">
    <text evidence="3">The sequence shown here is derived from an EMBL/GenBank/DDBJ whole genome shotgun (WGS) entry which is preliminary data.</text>
</comment>